<dbReference type="InterPro" id="IPR029016">
    <property type="entry name" value="GAF-like_dom_sf"/>
</dbReference>
<feature type="domain" description="HTH iclR-type" evidence="4">
    <location>
        <begin position="13"/>
        <end position="75"/>
    </location>
</feature>
<dbReference type="Pfam" id="PF09339">
    <property type="entry name" value="HTH_IclR"/>
    <property type="match status" value="1"/>
</dbReference>
<gene>
    <name evidence="6" type="ORF">H0484_05100</name>
</gene>
<dbReference type="Gene3D" id="1.10.10.10">
    <property type="entry name" value="Winged helix-like DNA-binding domain superfamily/Winged helix DNA-binding domain"/>
    <property type="match status" value="1"/>
</dbReference>
<evidence type="ECO:0000313" key="6">
    <source>
        <dbReference type="EMBL" id="MCB5363131.1"/>
    </source>
</evidence>
<dbReference type="Pfam" id="PF01614">
    <property type="entry name" value="IclR_C"/>
    <property type="match status" value="1"/>
</dbReference>
<dbReference type="Gene3D" id="3.30.450.40">
    <property type="match status" value="1"/>
</dbReference>
<dbReference type="SMART" id="SM00346">
    <property type="entry name" value="HTH_ICLR"/>
    <property type="match status" value="1"/>
</dbReference>
<dbReference type="InterPro" id="IPR036390">
    <property type="entry name" value="WH_DNA-bd_sf"/>
</dbReference>
<evidence type="ECO:0000259" key="4">
    <source>
        <dbReference type="PROSITE" id="PS51077"/>
    </source>
</evidence>
<sequence length="275" mass="30159">MSRAAPDNSHYIVPGLERGLRILSAFTRHEAVLSAPELARRLEIPRSTVFRLLATLEQMGLVERDASGKDYRLGLGVLRLGFECLASKEMIELGKPILEALRDEVGYSCNLVVRDGRFVVYVARAVVQAPFSNNVHLGMRLPAHATLFGRILLRDLSFESLQALYPEEYLHQSTEFTPATVFDLFKLMQADKSSGYLFDPGYFEPSISTLAAPIRGAGASIVAAIGVTIPTAHVERLDITGLGEATARAASRLSQLLDHVQPVNDIPVVNKEVFA</sequence>
<dbReference type="PROSITE" id="PS51078">
    <property type="entry name" value="ICLR_ED"/>
    <property type="match status" value="1"/>
</dbReference>
<feature type="domain" description="IclR-ED" evidence="5">
    <location>
        <begin position="76"/>
        <end position="259"/>
    </location>
</feature>
<reference evidence="6 7" key="1">
    <citation type="submission" date="2020-07" db="EMBL/GenBank/DDBJ databases">
        <title>Pusillimonas sp. nov., isolated from poultry manure in Taiwan.</title>
        <authorList>
            <person name="Lin S.-Y."/>
            <person name="Tang Y.-S."/>
            <person name="Young C.-C."/>
        </authorList>
    </citation>
    <scope>NUCLEOTIDE SEQUENCE [LARGE SCALE GENOMIC DNA]</scope>
    <source>
        <strain evidence="6 7">CC-YST705</strain>
    </source>
</reference>
<name>A0ABS8CAS1_9BURK</name>
<dbReference type="PANTHER" id="PTHR30136:SF34">
    <property type="entry name" value="TRANSCRIPTIONAL REGULATOR"/>
    <property type="match status" value="1"/>
</dbReference>
<evidence type="ECO:0000256" key="2">
    <source>
        <dbReference type="ARBA" id="ARBA00023125"/>
    </source>
</evidence>
<evidence type="ECO:0000256" key="1">
    <source>
        <dbReference type="ARBA" id="ARBA00023015"/>
    </source>
</evidence>
<keyword evidence="7" id="KW-1185">Reference proteome</keyword>
<accession>A0ABS8CAS1</accession>
<dbReference type="PROSITE" id="PS51077">
    <property type="entry name" value="HTH_ICLR"/>
    <property type="match status" value="1"/>
</dbReference>
<organism evidence="6 7">
    <name type="scientific">Mesopusillimonas faecipullorum</name>
    <dbReference type="NCBI Taxonomy" id="2755040"/>
    <lineage>
        <taxon>Bacteria</taxon>
        <taxon>Pseudomonadati</taxon>
        <taxon>Pseudomonadota</taxon>
        <taxon>Betaproteobacteria</taxon>
        <taxon>Burkholderiales</taxon>
        <taxon>Alcaligenaceae</taxon>
        <taxon>Mesopusillimonas</taxon>
    </lineage>
</organism>
<comment type="caution">
    <text evidence="6">The sequence shown here is derived from an EMBL/GenBank/DDBJ whole genome shotgun (WGS) entry which is preliminary data.</text>
</comment>
<dbReference type="PANTHER" id="PTHR30136">
    <property type="entry name" value="HELIX-TURN-HELIX TRANSCRIPTIONAL REGULATOR, ICLR FAMILY"/>
    <property type="match status" value="1"/>
</dbReference>
<dbReference type="Proteomes" id="UP000776983">
    <property type="component" value="Unassembled WGS sequence"/>
</dbReference>
<dbReference type="CDD" id="cd00090">
    <property type="entry name" value="HTH_ARSR"/>
    <property type="match status" value="1"/>
</dbReference>
<dbReference type="InterPro" id="IPR050707">
    <property type="entry name" value="HTH_MetabolicPath_Reg"/>
</dbReference>
<evidence type="ECO:0000256" key="3">
    <source>
        <dbReference type="ARBA" id="ARBA00023163"/>
    </source>
</evidence>
<dbReference type="InterPro" id="IPR005471">
    <property type="entry name" value="Tscrpt_reg_IclR_N"/>
</dbReference>
<keyword evidence="3" id="KW-0804">Transcription</keyword>
<dbReference type="InterPro" id="IPR036388">
    <property type="entry name" value="WH-like_DNA-bd_sf"/>
</dbReference>
<dbReference type="SUPFAM" id="SSF46785">
    <property type="entry name" value="Winged helix' DNA-binding domain"/>
    <property type="match status" value="1"/>
</dbReference>
<dbReference type="RefSeq" id="WP_226953371.1">
    <property type="nucleotide sequence ID" value="NZ_JACDXW010000002.1"/>
</dbReference>
<proteinExistence type="predicted"/>
<evidence type="ECO:0000259" key="5">
    <source>
        <dbReference type="PROSITE" id="PS51078"/>
    </source>
</evidence>
<dbReference type="InterPro" id="IPR011991">
    <property type="entry name" value="ArsR-like_HTH"/>
</dbReference>
<dbReference type="SUPFAM" id="SSF55781">
    <property type="entry name" value="GAF domain-like"/>
    <property type="match status" value="1"/>
</dbReference>
<dbReference type="EMBL" id="JACDXW010000002">
    <property type="protein sequence ID" value="MCB5363131.1"/>
    <property type="molecule type" value="Genomic_DNA"/>
</dbReference>
<keyword evidence="1" id="KW-0805">Transcription regulation</keyword>
<evidence type="ECO:0000313" key="7">
    <source>
        <dbReference type="Proteomes" id="UP000776983"/>
    </source>
</evidence>
<dbReference type="InterPro" id="IPR014757">
    <property type="entry name" value="Tscrpt_reg_IclR_C"/>
</dbReference>
<keyword evidence="2" id="KW-0238">DNA-binding</keyword>
<protein>
    <submittedName>
        <fullName evidence="6">IclR family transcriptional regulator</fullName>
    </submittedName>
</protein>